<organism evidence="1 2">
    <name type="scientific">Pseudomonas syringae pv. syringae</name>
    <dbReference type="NCBI Taxonomy" id="321"/>
    <lineage>
        <taxon>Bacteria</taxon>
        <taxon>Pseudomonadati</taxon>
        <taxon>Pseudomonadota</taxon>
        <taxon>Gammaproteobacteria</taxon>
        <taxon>Pseudomonadales</taxon>
        <taxon>Pseudomonadaceae</taxon>
        <taxon>Pseudomonas</taxon>
        <taxon>Pseudomonas syringae</taxon>
    </lineage>
</organism>
<sequence length="129" mass="15817">MIDPRFVVQRNFPRCDDYDENSFNGQLHEHARWAQDEYWLLEWALYQLATEEEVDPELYWQVFRIFSHCFLSLGCHFDRNDSYKIRNLKRAQLYDCRERLQVVFEGFFSRNMPEQTIFEEENPLLLTAH</sequence>
<evidence type="ECO:0000313" key="1">
    <source>
        <dbReference type="EMBL" id="MDC3735403.1"/>
    </source>
</evidence>
<name>A0AB35JJ54_PSESY</name>
<dbReference type="RefSeq" id="WP_032612939.1">
    <property type="nucleotide sequence ID" value="NZ_JAGSOW010000002.1"/>
</dbReference>
<comment type="caution">
    <text evidence="1">The sequence shown here is derived from an EMBL/GenBank/DDBJ whole genome shotgun (WGS) entry which is preliminary data.</text>
</comment>
<proteinExistence type="predicted"/>
<protein>
    <recommendedName>
        <fullName evidence="3">Immunity protein 41 of polymorphic toxin system</fullName>
    </recommendedName>
</protein>
<reference evidence="1" key="1">
    <citation type="submission" date="2021-04" db="EMBL/GenBank/DDBJ databases">
        <title>Genome Sequence and Comparative Genome Analysis of Pseudomonas syringae pv. syringae strains EC33 and LMG5496 isolated from Citrus plants from Tunisia and Greece.</title>
        <authorList>
            <person name="Abdellatif E."/>
            <person name="Baeyen S."/>
        </authorList>
    </citation>
    <scope>NUCLEOTIDE SEQUENCE</scope>
    <source>
        <strain evidence="1">LMG 5496</strain>
    </source>
</reference>
<gene>
    <name evidence="1" type="ORF">KDL27_06370</name>
</gene>
<evidence type="ECO:0000313" key="2">
    <source>
        <dbReference type="Proteomes" id="UP001220207"/>
    </source>
</evidence>
<dbReference type="EMBL" id="JAGSOW010000002">
    <property type="protein sequence ID" value="MDC3735403.1"/>
    <property type="molecule type" value="Genomic_DNA"/>
</dbReference>
<accession>A0AB35JJ54</accession>
<dbReference type="Proteomes" id="UP001220207">
    <property type="component" value="Unassembled WGS sequence"/>
</dbReference>
<evidence type="ECO:0008006" key="3">
    <source>
        <dbReference type="Google" id="ProtNLM"/>
    </source>
</evidence>
<dbReference type="AlphaFoldDB" id="A0AB35JJ54"/>